<dbReference type="Proteomes" id="UP000593568">
    <property type="component" value="Unassembled WGS sequence"/>
</dbReference>
<evidence type="ECO:0008006" key="3">
    <source>
        <dbReference type="Google" id="ProtNLM"/>
    </source>
</evidence>
<reference evidence="1 2" key="1">
    <citation type="journal article" date="2019" name="Genome Biol. Evol.">
        <title>Insights into the evolution of the New World diploid cottons (Gossypium, subgenus Houzingenia) based on genome sequencing.</title>
        <authorList>
            <person name="Grover C.E."/>
            <person name="Arick M.A. 2nd"/>
            <person name="Thrash A."/>
            <person name="Conover J.L."/>
            <person name="Sanders W.S."/>
            <person name="Peterson D.G."/>
            <person name="Frelichowski J.E."/>
            <person name="Scheffler J.A."/>
            <person name="Scheffler B.E."/>
            <person name="Wendel J.F."/>
        </authorList>
    </citation>
    <scope>NUCLEOTIDE SEQUENCE [LARGE SCALE GENOMIC DNA]</scope>
    <source>
        <strain evidence="1">8</strain>
        <tissue evidence="1">Leaf</tissue>
    </source>
</reference>
<dbReference type="EMBL" id="JABEZW010000010">
    <property type="protein sequence ID" value="MBA0777381.1"/>
    <property type="molecule type" value="Genomic_DNA"/>
</dbReference>
<organism evidence="1 2">
    <name type="scientific">Gossypium trilobum</name>
    <dbReference type="NCBI Taxonomy" id="34281"/>
    <lineage>
        <taxon>Eukaryota</taxon>
        <taxon>Viridiplantae</taxon>
        <taxon>Streptophyta</taxon>
        <taxon>Embryophyta</taxon>
        <taxon>Tracheophyta</taxon>
        <taxon>Spermatophyta</taxon>
        <taxon>Magnoliopsida</taxon>
        <taxon>eudicotyledons</taxon>
        <taxon>Gunneridae</taxon>
        <taxon>Pentapetalae</taxon>
        <taxon>rosids</taxon>
        <taxon>malvids</taxon>
        <taxon>Malvales</taxon>
        <taxon>Malvaceae</taxon>
        <taxon>Malvoideae</taxon>
        <taxon>Gossypium</taxon>
    </lineage>
</organism>
<evidence type="ECO:0000313" key="1">
    <source>
        <dbReference type="EMBL" id="MBA0777381.1"/>
    </source>
</evidence>
<proteinExistence type="predicted"/>
<protein>
    <recommendedName>
        <fullName evidence="3">RNase H type-1 domain-containing protein</fullName>
    </recommendedName>
</protein>
<comment type="caution">
    <text evidence="1">The sequence shown here is derived from an EMBL/GenBank/DDBJ whole genome shotgun (WGS) entry which is preliminary data.</text>
</comment>
<dbReference type="AlphaFoldDB" id="A0A7J9EWW6"/>
<gene>
    <name evidence="1" type="ORF">Gotri_005401</name>
</gene>
<dbReference type="CDD" id="cd06222">
    <property type="entry name" value="RNase_H_like"/>
    <property type="match status" value="1"/>
</dbReference>
<dbReference type="InterPro" id="IPR012337">
    <property type="entry name" value="RNaseH-like_sf"/>
</dbReference>
<dbReference type="InterPro" id="IPR044730">
    <property type="entry name" value="RNase_H-like_dom_plant"/>
</dbReference>
<feature type="non-terminal residue" evidence="1">
    <location>
        <position position="280"/>
    </location>
</feature>
<name>A0A7J9EWW6_9ROSI</name>
<dbReference type="SUPFAM" id="SSF53098">
    <property type="entry name" value="Ribonuclease H-like"/>
    <property type="match status" value="1"/>
</dbReference>
<accession>A0A7J9EWW6</accession>
<sequence>MRHWEEDCTDLLVFEEFKSLGIIWKSGFGTLIMIPKCLCEEIECMVCQFVNGSSSSGRKVALVSLGGGSKLMTDSKALWVQVLRVKYGVTKKLPKTLSRRRCSFLWRALKKVPSMGPLINMIPGYSNLNLECILSDKFLDYEISSYFRVYPGVTMILLRSHSWARHFVSYGKGLTSLNQFLTSCTNWTGFKVYLNTDGSVKYENGSAAARGIAELWGILDGLGILMDRGYDHVLIQNDNLEAIKAIQDPSISHIPKGDNQEADSLVKLAHGESYGLRIFE</sequence>
<keyword evidence="2" id="KW-1185">Reference proteome</keyword>
<evidence type="ECO:0000313" key="2">
    <source>
        <dbReference type="Proteomes" id="UP000593568"/>
    </source>
</evidence>